<evidence type="ECO:0008006" key="3">
    <source>
        <dbReference type="Google" id="ProtNLM"/>
    </source>
</evidence>
<comment type="caution">
    <text evidence="2">The sequence shown here is derived from an EMBL/GenBank/DDBJ whole genome shotgun (WGS) entry which is preliminary data.</text>
</comment>
<sequence>MSVLTLFLLLFYLIVTLISIIFLVIFFPLNFSILSNVDGFYYDAKGDFSVLLGLLNGSTELHPEGGSFKLYAFSLPIYSTHWTGKEKEPEEKEPDKKPIEKPKKRKRDLRILIKPIKRLFDSSIRIINVKKLDVNLVTGLSDPYVSGLTFGVVYPFIEMMKLYFPLVVSEVFTTTVLER</sequence>
<dbReference type="EMBL" id="BARV01016257">
    <property type="protein sequence ID" value="GAI24883.1"/>
    <property type="molecule type" value="Genomic_DNA"/>
</dbReference>
<feature type="transmembrane region" description="Helical" evidence="1">
    <location>
        <begin position="6"/>
        <end position="27"/>
    </location>
</feature>
<protein>
    <recommendedName>
        <fullName evidence="3">DUF2953 domain-containing protein</fullName>
    </recommendedName>
</protein>
<name>X1M0J2_9ZZZZ</name>
<organism evidence="2">
    <name type="scientific">marine sediment metagenome</name>
    <dbReference type="NCBI Taxonomy" id="412755"/>
    <lineage>
        <taxon>unclassified sequences</taxon>
        <taxon>metagenomes</taxon>
        <taxon>ecological metagenomes</taxon>
    </lineage>
</organism>
<reference evidence="2" key="1">
    <citation type="journal article" date="2014" name="Front. Microbiol.">
        <title>High frequency of phylogenetically diverse reductive dehalogenase-homologous genes in deep subseafloor sedimentary metagenomes.</title>
        <authorList>
            <person name="Kawai M."/>
            <person name="Futagami T."/>
            <person name="Toyoda A."/>
            <person name="Takaki Y."/>
            <person name="Nishi S."/>
            <person name="Hori S."/>
            <person name="Arai W."/>
            <person name="Tsubouchi T."/>
            <person name="Morono Y."/>
            <person name="Uchiyama I."/>
            <person name="Ito T."/>
            <person name="Fujiyama A."/>
            <person name="Inagaki F."/>
            <person name="Takami H."/>
        </authorList>
    </citation>
    <scope>NUCLEOTIDE SEQUENCE</scope>
    <source>
        <strain evidence="2">Expedition CK06-06</strain>
    </source>
</reference>
<keyword evidence="1" id="KW-1133">Transmembrane helix</keyword>
<evidence type="ECO:0000313" key="2">
    <source>
        <dbReference type="EMBL" id="GAI24883.1"/>
    </source>
</evidence>
<accession>X1M0J2</accession>
<proteinExistence type="predicted"/>
<evidence type="ECO:0000256" key="1">
    <source>
        <dbReference type="SAM" id="Phobius"/>
    </source>
</evidence>
<keyword evidence="1" id="KW-0812">Transmembrane</keyword>
<gene>
    <name evidence="2" type="ORF">S06H3_27940</name>
</gene>
<dbReference type="AlphaFoldDB" id="X1M0J2"/>
<keyword evidence="1" id="KW-0472">Membrane</keyword>